<dbReference type="Gene3D" id="3.60.21.10">
    <property type="match status" value="1"/>
</dbReference>
<name>A0A1M4SH26_9BACT</name>
<evidence type="ECO:0000256" key="2">
    <source>
        <dbReference type="RuleBase" id="RU362119"/>
    </source>
</evidence>
<keyword evidence="2" id="KW-0378">Hydrolase</keyword>
<dbReference type="GO" id="GO:0009166">
    <property type="term" value="P:nucleotide catabolic process"/>
    <property type="evidence" value="ECO:0007669"/>
    <property type="project" value="InterPro"/>
</dbReference>
<dbReference type="GO" id="GO:0000166">
    <property type="term" value="F:nucleotide binding"/>
    <property type="evidence" value="ECO:0007669"/>
    <property type="project" value="UniProtKB-KW"/>
</dbReference>
<keyword evidence="1" id="KW-0732">Signal</keyword>
<dbReference type="Pfam" id="PF02872">
    <property type="entry name" value="5_nucleotid_C"/>
    <property type="match status" value="1"/>
</dbReference>
<feature type="domain" description="5'-Nucleotidase C-terminal" evidence="4">
    <location>
        <begin position="301"/>
        <end position="428"/>
    </location>
</feature>
<dbReference type="PRINTS" id="PR01607">
    <property type="entry name" value="APYRASEFAMLY"/>
</dbReference>
<evidence type="ECO:0000313" key="5">
    <source>
        <dbReference type="EMBL" id="SHE31505.1"/>
    </source>
</evidence>
<evidence type="ECO:0000313" key="6">
    <source>
        <dbReference type="Proteomes" id="UP000184368"/>
    </source>
</evidence>
<reference evidence="5 6" key="1">
    <citation type="submission" date="2016-11" db="EMBL/GenBank/DDBJ databases">
        <authorList>
            <person name="Jaros S."/>
            <person name="Januszkiewicz K."/>
            <person name="Wedrychowicz H."/>
        </authorList>
    </citation>
    <scope>NUCLEOTIDE SEQUENCE [LARGE SCALE GENOMIC DNA]</scope>
    <source>
        <strain evidence="5 6">DSM 26897</strain>
    </source>
</reference>
<dbReference type="GO" id="GO:0030288">
    <property type="term" value="C:outer membrane-bounded periplasmic space"/>
    <property type="evidence" value="ECO:0007669"/>
    <property type="project" value="TreeGrafter"/>
</dbReference>
<comment type="similarity">
    <text evidence="2">Belongs to the 5'-nucleotidase family.</text>
</comment>
<dbReference type="Gene3D" id="3.90.780.10">
    <property type="entry name" value="5'-Nucleotidase, C-terminal domain"/>
    <property type="match status" value="1"/>
</dbReference>
<gene>
    <name evidence="5" type="ORF">SAMN05444008_101123</name>
</gene>
<proteinExistence type="inferred from homology"/>
<accession>A0A1M4SH26</accession>
<dbReference type="InterPro" id="IPR029052">
    <property type="entry name" value="Metallo-depent_PP-like"/>
</dbReference>
<dbReference type="GO" id="GO:0016787">
    <property type="term" value="F:hydrolase activity"/>
    <property type="evidence" value="ECO:0007669"/>
    <property type="project" value="UniProtKB-KW"/>
</dbReference>
<evidence type="ECO:0000256" key="1">
    <source>
        <dbReference type="ARBA" id="ARBA00022729"/>
    </source>
</evidence>
<dbReference type="PANTHER" id="PTHR11575:SF24">
    <property type="entry name" value="5'-NUCLEOTIDASE"/>
    <property type="match status" value="1"/>
</dbReference>
<dbReference type="Pfam" id="PF00149">
    <property type="entry name" value="Metallophos"/>
    <property type="match status" value="1"/>
</dbReference>
<sequence>MKLSIVYFNDVHGYLQEHPEIFFQGPAEVIKTAGGYSRILSFIKSIRNENPNTLVFDGGDTFHGTYPVVQTKGEIIVPILNEIGIAAMVGHWDFAYGSEQLEHLAAGLNYPVLGINVYKKDGQLLLPPFLMKQAGGVTIGVIGICSNIINNTIPSRFSEELIITDGKEELPQYIKEVREKGADIVMLLSHNGFPQDCALISKIEGIDVCLSAHTHNRLHQPAVINNTPIIQCGCHGSFVGHLELNIAGKKVLEYSYRLVPMDETVEKDEALDKQIAKAIEAFNHLKDEDLGVTSQNLHRYNTLNGKMDNLLLASIAHAADTKIAFSNGWRYGSPVPAGTITLNDLYNIIPINPPVSTTELSGKEIKGMLEENIERTFACDAFHQMGGYLKRCFGVTAYIKLENPKGQRIQQLFIDKQPVDKERSYTVAFVTKQGVPENVGTNRKDLDIKAVDAMQRFLVENLLTDEIINTTAFVTV</sequence>
<dbReference type="SUPFAM" id="SSF55816">
    <property type="entry name" value="5'-nucleotidase (syn. UDP-sugar hydrolase), C-terminal domain"/>
    <property type="match status" value="1"/>
</dbReference>
<protein>
    <submittedName>
        <fullName evidence="5">5'-nucleotidase</fullName>
    </submittedName>
</protein>
<keyword evidence="2" id="KW-0547">Nucleotide-binding</keyword>
<dbReference type="Proteomes" id="UP000184368">
    <property type="component" value="Unassembled WGS sequence"/>
</dbReference>
<dbReference type="InterPro" id="IPR036907">
    <property type="entry name" value="5'-Nucleotdase_C_sf"/>
</dbReference>
<evidence type="ECO:0000259" key="4">
    <source>
        <dbReference type="Pfam" id="PF02872"/>
    </source>
</evidence>
<keyword evidence="6" id="KW-1185">Reference proteome</keyword>
<dbReference type="OrthoDB" id="9775118at2"/>
<dbReference type="STRING" id="1302690.BUE76_23495"/>
<evidence type="ECO:0000259" key="3">
    <source>
        <dbReference type="Pfam" id="PF00149"/>
    </source>
</evidence>
<dbReference type="RefSeq" id="WP_073039013.1">
    <property type="nucleotide sequence ID" value="NZ_FQUO01000001.1"/>
</dbReference>
<dbReference type="PANTHER" id="PTHR11575">
    <property type="entry name" value="5'-NUCLEOTIDASE-RELATED"/>
    <property type="match status" value="1"/>
</dbReference>
<dbReference type="InterPro" id="IPR008334">
    <property type="entry name" value="5'-Nucleotdase_C"/>
</dbReference>
<feature type="domain" description="Calcineurin-like phosphoesterase" evidence="3">
    <location>
        <begin position="4"/>
        <end position="216"/>
    </location>
</feature>
<organism evidence="5 6">
    <name type="scientific">Cnuella takakiae</name>
    <dbReference type="NCBI Taxonomy" id="1302690"/>
    <lineage>
        <taxon>Bacteria</taxon>
        <taxon>Pseudomonadati</taxon>
        <taxon>Bacteroidota</taxon>
        <taxon>Chitinophagia</taxon>
        <taxon>Chitinophagales</taxon>
        <taxon>Chitinophagaceae</taxon>
        <taxon>Cnuella</taxon>
    </lineage>
</organism>
<dbReference type="InterPro" id="IPR006179">
    <property type="entry name" value="5_nucleotidase/apyrase"/>
</dbReference>
<dbReference type="InterPro" id="IPR004843">
    <property type="entry name" value="Calcineurin-like_PHP"/>
</dbReference>
<dbReference type="EMBL" id="FQUO01000001">
    <property type="protein sequence ID" value="SHE31505.1"/>
    <property type="molecule type" value="Genomic_DNA"/>
</dbReference>
<dbReference type="SUPFAM" id="SSF56300">
    <property type="entry name" value="Metallo-dependent phosphatases"/>
    <property type="match status" value="1"/>
</dbReference>
<dbReference type="AlphaFoldDB" id="A0A1M4SH26"/>